<keyword evidence="2" id="KW-1185">Reference proteome</keyword>
<sequence length="57" mass="6113">MSARNLDCPYAVFSVHTLFASLYEPCSGGGIGVKVALPSDFSRSLKNHELGSGIQHF</sequence>
<accession>A0A1H1VE29</accession>
<name>A0A1H1VE29_9MICO</name>
<reference evidence="2" key="1">
    <citation type="submission" date="2016-10" db="EMBL/GenBank/DDBJ databases">
        <authorList>
            <person name="Varghese N."/>
            <person name="Submissions S."/>
        </authorList>
    </citation>
    <scope>NUCLEOTIDE SEQUENCE [LARGE SCALE GENOMIC DNA]</scope>
    <source>
        <strain evidence="2">DSM 21772</strain>
    </source>
</reference>
<organism evidence="1 2">
    <name type="scientific">Microterricola viridarii</name>
    <dbReference type="NCBI Taxonomy" id="412690"/>
    <lineage>
        <taxon>Bacteria</taxon>
        <taxon>Bacillati</taxon>
        <taxon>Actinomycetota</taxon>
        <taxon>Actinomycetes</taxon>
        <taxon>Micrococcales</taxon>
        <taxon>Microbacteriaceae</taxon>
        <taxon>Microterricola</taxon>
    </lineage>
</organism>
<evidence type="ECO:0000313" key="2">
    <source>
        <dbReference type="Proteomes" id="UP000181956"/>
    </source>
</evidence>
<dbReference type="EMBL" id="LT629742">
    <property type="protein sequence ID" value="SDS82701.1"/>
    <property type="molecule type" value="Genomic_DNA"/>
</dbReference>
<protein>
    <submittedName>
        <fullName evidence="1">Uncharacterized protein</fullName>
    </submittedName>
</protein>
<dbReference type="AlphaFoldDB" id="A0A1H1VE29"/>
<dbReference type="Proteomes" id="UP000181956">
    <property type="component" value="Chromosome I"/>
</dbReference>
<proteinExistence type="predicted"/>
<evidence type="ECO:0000313" key="1">
    <source>
        <dbReference type="EMBL" id="SDS82701.1"/>
    </source>
</evidence>
<gene>
    <name evidence="1" type="ORF">SAMN04489834_2235</name>
</gene>